<reference evidence="5 6" key="1">
    <citation type="submission" date="2017-06" db="EMBL/GenBank/DDBJ databases">
        <title>Complete genome sequence of Nitrospirillum amazonense strain CBAmC, an endophytic nitrogen-fixing and plant growth-promoting bacterium, isolated from sugarcane.</title>
        <authorList>
            <person name="Schwab S."/>
            <person name="dos Santos Teixeira K.R."/>
            <person name="Simoes Araujo J.L."/>
            <person name="Soares Vidal M."/>
            <person name="Borges de Freitas H.R."/>
            <person name="Rivello Crivelaro A.L."/>
            <person name="Bueno de Camargo Nunes A."/>
            <person name="dos Santos C.M."/>
            <person name="Palmeira da Silva Rosa D."/>
            <person name="da Silva Padilha D."/>
            <person name="da Silva E."/>
            <person name="Araujo Terra L."/>
            <person name="Soares Mendes V."/>
            <person name="Farinelli L."/>
            <person name="Magalhaes Cruz L."/>
            <person name="Baldani J.I."/>
        </authorList>
    </citation>
    <scope>NUCLEOTIDE SEQUENCE [LARGE SCALE GENOMIC DNA]</scope>
    <source>
        <strain evidence="5 6">CBAmC</strain>
    </source>
</reference>
<keyword evidence="3" id="KW-0812">Transmembrane</keyword>
<evidence type="ECO:0000256" key="1">
    <source>
        <dbReference type="PROSITE-ProRule" id="PRU00473"/>
    </source>
</evidence>
<accession>A0A248K3W1</accession>
<dbReference type="SUPFAM" id="SSF103088">
    <property type="entry name" value="OmpA-like"/>
    <property type="match status" value="1"/>
</dbReference>
<evidence type="ECO:0000259" key="4">
    <source>
        <dbReference type="PROSITE" id="PS51123"/>
    </source>
</evidence>
<feature type="domain" description="OmpA-like" evidence="4">
    <location>
        <begin position="316"/>
        <end position="436"/>
    </location>
</feature>
<dbReference type="Gene3D" id="1.25.40.590">
    <property type="entry name" value="Type IV / VI secretion system, DotU"/>
    <property type="match status" value="1"/>
</dbReference>
<feature type="compositionally biased region" description="Low complexity" evidence="2">
    <location>
        <begin position="441"/>
        <end position="453"/>
    </location>
</feature>
<proteinExistence type="predicted"/>
<keyword evidence="6" id="KW-1185">Reference proteome</keyword>
<dbReference type="Proteomes" id="UP000197153">
    <property type="component" value="Chromosome 4"/>
</dbReference>
<dbReference type="Pfam" id="PF09850">
    <property type="entry name" value="DotU"/>
    <property type="match status" value="1"/>
</dbReference>
<dbReference type="InterPro" id="IPR017733">
    <property type="entry name" value="OmpA-like_dom_proteobacteria"/>
</dbReference>
<name>A0A248K3W1_9PROT</name>
<gene>
    <name evidence="5" type="ORF">Y958_29715</name>
</gene>
<dbReference type="NCBIfam" id="NF038228">
    <property type="entry name" value="IcmH_DotU_IVB"/>
    <property type="match status" value="1"/>
</dbReference>
<evidence type="ECO:0000256" key="2">
    <source>
        <dbReference type="SAM" id="MobiDB-lite"/>
    </source>
</evidence>
<dbReference type="PANTHER" id="PTHR38033:SF1">
    <property type="entry name" value="DOTU FAMILY TYPE IV_VI SECRETION SYSTEM PROTEIN"/>
    <property type="match status" value="1"/>
</dbReference>
<dbReference type="GO" id="GO:0016020">
    <property type="term" value="C:membrane"/>
    <property type="evidence" value="ECO:0007669"/>
    <property type="project" value="UniProtKB-UniRule"/>
</dbReference>
<evidence type="ECO:0000313" key="5">
    <source>
        <dbReference type="EMBL" id="ASG25144.1"/>
    </source>
</evidence>
<evidence type="ECO:0000256" key="3">
    <source>
        <dbReference type="SAM" id="Phobius"/>
    </source>
</evidence>
<protein>
    <recommendedName>
        <fullName evidence="4">OmpA-like domain-containing protein</fullName>
    </recommendedName>
</protein>
<dbReference type="InterPro" id="IPR006665">
    <property type="entry name" value="OmpA-like"/>
</dbReference>
<feature type="region of interest" description="Disordered" evidence="2">
    <location>
        <begin position="441"/>
        <end position="463"/>
    </location>
</feature>
<dbReference type="CDD" id="cd07185">
    <property type="entry name" value="OmpA_C-like"/>
    <property type="match status" value="1"/>
</dbReference>
<dbReference type="PROSITE" id="PS51123">
    <property type="entry name" value="OMPA_2"/>
    <property type="match status" value="1"/>
</dbReference>
<dbReference type="AlphaFoldDB" id="A0A248K3W1"/>
<keyword evidence="3" id="KW-1133">Transmembrane helix</keyword>
<dbReference type="Pfam" id="PF00691">
    <property type="entry name" value="OmpA"/>
    <property type="match status" value="1"/>
</dbReference>
<keyword evidence="1 3" id="KW-0472">Membrane</keyword>
<organism evidence="5 6">
    <name type="scientific">Nitrospirillum viridazoti CBAmc</name>
    <dbReference type="NCBI Taxonomy" id="1441467"/>
    <lineage>
        <taxon>Bacteria</taxon>
        <taxon>Pseudomonadati</taxon>
        <taxon>Pseudomonadota</taxon>
        <taxon>Alphaproteobacteria</taxon>
        <taxon>Rhodospirillales</taxon>
        <taxon>Azospirillaceae</taxon>
        <taxon>Nitrospirillum</taxon>
        <taxon>Nitrospirillum viridazoti</taxon>
    </lineage>
</organism>
<dbReference type="NCBIfam" id="TIGR03350">
    <property type="entry name" value="type_VI_ompA"/>
    <property type="match status" value="1"/>
</dbReference>
<dbReference type="RefSeq" id="WP_088875526.1">
    <property type="nucleotide sequence ID" value="NZ_CP022113.1"/>
</dbReference>
<dbReference type="PANTHER" id="PTHR38033">
    <property type="entry name" value="MEMBRANE PROTEIN-RELATED"/>
    <property type="match status" value="1"/>
</dbReference>
<evidence type="ECO:0000313" key="6">
    <source>
        <dbReference type="Proteomes" id="UP000197153"/>
    </source>
</evidence>
<sequence length="463" mass="49789">MSYPSYGQTAHEPTIVKPTPGGRRPAPVQLVAPPTDYAPEDTVDLTLGGLNPLVAAAGPILTLARRLRTSAAQSNIEELRERVADEIKTFEKRAQGTGVTNEAARAAHYALCATIDDIVLNTPWGASSTWARAGMVITFHIDVTGGERFYDLLNHLLKDPAANFQVLELMYLCLSLGFEGRLRILPQGSLEHSRIRDNLYRILSQRRGEAERELSVHWRGVEAPFRPLLPSIEFWTVMAATLIIITVMATGFSFALNGSSDATLEKMATLPPVGQPSVALAQPTAPVQPKSKDLDQFRAFLAPEIAQGLVTVVPQGTDTVVRIRNAGMFASGSSEVNESYTALLNRIGEALNTRPGTVLITGHTDNIPIRTIRFPSNWHLSQARADAVAAVIATHLTDKSRLKAQGMADTQPIATNDQDAGREANRRIDVILSSPAAAVPVPSAATVTPAATPVPTPNQGTAQ</sequence>
<feature type="transmembrane region" description="Helical" evidence="3">
    <location>
        <begin position="234"/>
        <end position="256"/>
    </location>
</feature>
<dbReference type="Gene3D" id="3.30.1330.60">
    <property type="entry name" value="OmpA-like domain"/>
    <property type="match status" value="1"/>
</dbReference>
<dbReference type="InterPro" id="IPR036737">
    <property type="entry name" value="OmpA-like_sf"/>
</dbReference>
<dbReference type="InterPro" id="IPR017732">
    <property type="entry name" value="T4/T6SS_DotU"/>
</dbReference>
<dbReference type="KEGG" id="nao:Y958_29715"/>
<feature type="region of interest" description="Disordered" evidence="2">
    <location>
        <begin position="1"/>
        <end position="27"/>
    </location>
</feature>
<dbReference type="NCBIfam" id="TIGR03349">
    <property type="entry name" value="IV_VI_DotU"/>
    <property type="match status" value="1"/>
</dbReference>
<dbReference type="EMBL" id="CP022113">
    <property type="protein sequence ID" value="ASG25144.1"/>
    <property type="molecule type" value="Genomic_DNA"/>
</dbReference>
<dbReference type="InterPro" id="IPR038522">
    <property type="entry name" value="T4/T6SS_DotU_sf"/>
</dbReference>